<keyword evidence="7" id="KW-0472">Membrane</keyword>
<dbReference type="PANTHER" id="PTHR43289:SF6">
    <property type="entry name" value="SERINE_THREONINE-PROTEIN KINASE NEKL-3"/>
    <property type="match status" value="1"/>
</dbReference>
<dbReference type="InterPro" id="IPR008271">
    <property type="entry name" value="Ser/Thr_kinase_AS"/>
</dbReference>
<dbReference type="Gene3D" id="1.10.510.10">
    <property type="entry name" value="Transferase(Phosphotransferase) domain 1"/>
    <property type="match status" value="1"/>
</dbReference>
<dbReference type="RefSeq" id="WP_146531537.1">
    <property type="nucleotide sequence ID" value="NZ_SJPV01000029.1"/>
</dbReference>
<keyword evidence="4 5" id="KW-0067">ATP-binding</keyword>
<evidence type="ECO:0000256" key="5">
    <source>
        <dbReference type="PROSITE-ProRule" id="PRU10141"/>
    </source>
</evidence>
<evidence type="ECO:0000256" key="1">
    <source>
        <dbReference type="ARBA" id="ARBA00022679"/>
    </source>
</evidence>
<dbReference type="Proteomes" id="UP000319143">
    <property type="component" value="Unassembled WGS sequence"/>
</dbReference>
<dbReference type="OrthoDB" id="500858at2"/>
<feature type="region of interest" description="Disordered" evidence="6">
    <location>
        <begin position="309"/>
        <end position="328"/>
    </location>
</feature>
<keyword evidence="2 5" id="KW-0547">Nucleotide-binding</keyword>
<proteinExistence type="predicted"/>
<dbReference type="EC" id="2.7.11.1" evidence="9"/>
<feature type="domain" description="Protein kinase" evidence="8">
    <location>
        <begin position="78"/>
        <end position="375"/>
    </location>
</feature>
<reference evidence="9 10" key="1">
    <citation type="submission" date="2019-02" db="EMBL/GenBank/DDBJ databases">
        <title>Deep-cultivation of Planctomycetes and their phenomic and genomic characterization uncovers novel biology.</title>
        <authorList>
            <person name="Wiegand S."/>
            <person name="Jogler M."/>
            <person name="Boedeker C."/>
            <person name="Pinto D."/>
            <person name="Vollmers J."/>
            <person name="Rivas-Marin E."/>
            <person name="Kohn T."/>
            <person name="Peeters S.H."/>
            <person name="Heuer A."/>
            <person name="Rast P."/>
            <person name="Oberbeckmann S."/>
            <person name="Bunk B."/>
            <person name="Jeske O."/>
            <person name="Meyerdierks A."/>
            <person name="Storesund J.E."/>
            <person name="Kallscheuer N."/>
            <person name="Luecker S."/>
            <person name="Lage O.M."/>
            <person name="Pohl T."/>
            <person name="Merkel B.J."/>
            <person name="Hornburger P."/>
            <person name="Mueller R.-W."/>
            <person name="Bruemmer F."/>
            <person name="Labrenz M."/>
            <person name="Spormann A.M."/>
            <person name="Op Den Camp H."/>
            <person name="Overmann J."/>
            <person name="Amann R."/>
            <person name="Jetten M.S.M."/>
            <person name="Mascher T."/>
            <person name="Medema M.H."/>
            <person name="Devos D.P."/>
            <person name="Kaster A.-K."/>
            <person name="Ovreas L."/>
            <person name="Rohde M."/>
            <person name="Galperin M.Y."/>
            <person name="Jogler C."/>
        </authorList>
    </citation>
    <scope>NUCLEOTIDE SEQUENCE [LARGE SCALE GENOMIC DNA]</scope>
    <source>
        <strain evidence="9 10">Poly41</strain>
    </source>
</reference>
<dbReference type="EMBL" id="SJPV01000029">
    <property type="protein sequence ID" value="TWU28784.1"/>
    <property type="molecule type" value="Genomic_DNA"/>
</dbReference>
<accession>A0A5C6CYV7</accession>
<dbReference type="SUPFAM" id="SSF56112">
    <property type="entry name" value="Protein kinase-like (PK-like)"/>
    <property type="match status" value="1"/>
</dbReference>
<dbReference type="PROSITE" id="PS00107">
    <property type="entry name" value="PROTEIN_KINASE_ATP"/>
    <property type="match status" value="1"/>
</dbReference>
<keyword evidence="7" id="KW-1133">Transmembrane helix</keyword>
<organism evidence="9 10">
    <name type="scientific">Novipirellula artificiosorum</name>
    <dbReference type="NCBI Taxonomy" id="2528016"/>
    <lineage>
        <taxon>Bacteria</taxon>
        <taxon>Pseudomonadati</taxon>
        <taxon>Planctomycetota</taxon>
        <taxon>Planctomycetia</taxon>
        <taxon>Pirellulales</taxon>
        <taxon>Pirellulaceae</taxon>
        <taxon>Novipirellula</taxon>
    </lineage>
</organism>
<evidence type="ECO:0000256" key="3">
    <source>
        <dbReference type="ARBA" id="ARBA00022777"/>
    </source>
</evidence>
<feature type="transmembrane region" description="Helical" evidence="7">
    <location>
        <begin position="402"/>
        <end position="424"/>
    </location>
</feature>
<dbReference type="GO" id="GO:0005524">
    <property type="term" value="F:ATP binding"/>
    <property type="evidence" value="ECO:0007669"/>
    <property type="project" value="UniProtKB-UniRule"/>
</dbReference>
<comment type="caution">
    <text evidence="9">The sequence shown here is derived from an EMBL/GenBank/DDBJ whole genome shotgun (WGS) entry which is preliminary data.</text>
</comment>
<dbReference type="GO" id="GO:0004674">
    <property type="term" value="F:protein serine/threonine kinase activity"/>
    <property type="evidence" value="ECO:0007669"/>
    <property type="project" value="UniProtKB-EC"/>
</dbReference>
<dbReference type="SMART" id="SM00220">
    <property type="entry name" value="S_TKc"/>
    <property type="match status" value="1"/>
</dbReference>
<gene>
    <name evidence="9" type="primary">pknB_40</name>
    <name evidence="9" type="ORF">Poly41_68870</name>
</gene>
<sequence length="869" mass="97791">MGDSANRTKEIFLAAMSIEQVEDREKYVDDQCGDDLQLRNRVERLIAAADAPDSLLDRTESVVSQAPLDECGKIVGSYKILDRIGEGGMGSVYLAEQKQPVKRRVAIKLIKPGMDSRQIVARFDAERQALAMMDHPNIAKVLEAGTADDGRPYFVMELVKGVSIIEFCQQHKLSPHDRLKLFIEVCSAVQHAHQKGIIHRDLKPSNILVAMFDDVPTVKVIDFGVAKAINQDLTERTMFTQIGQIIGTIEYMSPEQAQFNQLDIDTRSDIYSLGVLLYELLTGMTPFDKDRLRSAALDNVLKIIREEEPPKPSTRVSTAQKAGMVAGGQGDPGKGRLFSMLRGDLDWLIMKALAKERDRRYQTASAVAADVQRYLDGEAIEARPPSTRYRLSKFVRRNRSSVVAGLLVSLILVGATVALTLSLTEALRLQGKLKDALIYRAVIDAMAGNIETACDSIDEIGDRSSEKWKTTLRALNNVHNGNAEAAVEPMEKLCESEPDNVVAGSILAAAYDRSYQSKDKEEKIMQLNTLERTNPLEELLYQSVQSVFFEPQSATEQIQTLVDEHNWELARVLLAKAKVYLAIDTSDWEEAARAAELIQDSKKRLPPLQTTYSVELMANLTAYYLAKPEITESRTWLEDADAAAAILEEQYPLASVPELAAYYLVRRDAPERSMEIVREFATSTQLDACFLGLQLLTGDYSDRGEGVPFSSYITIETVKDLDRAAESIRNEIKDYEGVSVRTVWGRTPLCACGEQEKADTIRVWQQMLEDSESLLWNLEYALNLLSGNWALEDGLEKAGDSRIKQSLVHFAVGTRALYIEKDREKAKRQYEACEKFKLFDVDYYYLTRAYLKRFEDPDWPHWIPREESE</sequence>
<dbReference type="InterPro" id="IPR011009">
    <property type="entry name" value="Kinase-like_dom_sf"/>
</dbReference>
<evidence type="ECO:0000256" key="6">
    <source>
        <dbReference type="SAM" id="MobiDB-lite"/>
    </source>
</evidence>
<dbReference type="InterPro" id="IPR017441">
    <property type="entry name" value="Protein_kinase_ATP_BS"/>
</dbReference>
<dbReference type="Pfam" id="PF00069">
    <property type="entry name" value="Pkinase"/>
    <property type="match status" value="1"/>
</dbReference>
<keyword evidence="7" id="KW-0812">Transmembrane</keyword>
<dbReference type="InterPro" id="IPR000719">
    <property type="entry name" value="Prot_kinase_dom"/>
</dbReference>
<evidence type="ECO:0000256" key="4">
    <source>
        <dbReference type="ARBA" id="ARBA00022840"/>
    </source>
</evidence>
<keyword evidence="1 9" id="KW-0808">Transferase</keyword>
<evidence type="ECO:0000313" key="9">
    <source>
        <dbReference type="EMBL" id="TWU28784.1"/>
    </source>
</evidence>
<feature type="binding site" evidence="5">
    <location>
        <position position="108"/>
    </location>
    <ligand>
        <name>ATP</name>
        <dbReference type="ChEBI" id="CHEBI:30616"/>
    </ligand>
</feature>
<dbReference type="AlphaFoldDB" id="A0A5C6CYV7"/>
<keyword evidence="3 9" id="KW-0418">Kinase</keyword>
<keyword evidence="10" id="KW-1185">Reference proteome</keyword>
<dbReference type="PROSITE" id="PS50011">
    <property type="entry name" value="PROTEIN_KINASE_DOM"/>
    <property type="match status" value="1"/>
</dbReference>
<evidence type="ECO:0000259" key="8">
    <source>
        <dbReference type="PROSITE" id="PS50011"/>
    </source>
</evidence>
<evidence type="ECO:0000313" key="10">
    <source>
        <dbReference type="Proteomes" id="UP000319143"/>
    </source>
</evidence>
<dbReference type="CDD" id="cd14014">
    <property type="entry name" value="STKc_PknB_like"/>
    <property type="match status" value="1"/>
</dbReference>
<protein>
    <submittedName>
        <fullName evidence="9">Serine/threonine-protein kinase PknB</fullName>
        <ecNumber evidence="9">2.7.11.1</ecNumber>
    </submittedName>
</protein>
<evidence type="ECO:0000256" key="7">
    <source>
        <dbReference type="SAM" id="Phobius"/>
    </source>
</evidence>
<name>A0A5C6CYV7_9BACT</name>
<dbReference type="PANTHER" id="PTHR43289">
    <property type="entry name" value="MITOGEN-ACTIVATED PROTEIN KINASE KINASE KINASE 20-RELATED"/>
    <property type="match status" value="1"/>
</dbReference>
<evidence type="ECO:0000256" key="2">
    <source>
        <dbReference type="ARBA" id="ARBA00022741"/>
    </source>
</evidence>
<dbReference type="Gene3D" id="3.30.200.20">
    <property type="entry name" value="Phosphorylase Kinase, domain 1"/>
    <property type="match status" value="1"/>
</dbReference>
<dbReference type="PROSITE" id="PS00108">
    <property type="entry name" value="PROTEIN_KINASE_ST"/>
    <property type="match status" value="1"/>
</dbReference>